<comment type="caution">
    <text evidence="1">The sequence shown here is derived from an EMBL/GenBank/DDBJ whole genome shotgun (WGS) entry which is preliminary data.</text>
</comment>
<dbReference type="EMBL" id="MLFT02000005">
    <property type="protein sequence ID" value="PHT49279.1"/>
    <property type="molecule type" value="Genomic_DNA"/>
</dbReference>
<evidence type="ECO:0000313" key="1">
    <source>
        <dbReference type="EMBL" id="PHT49279.1"/>
    </source>
</evidence>
<organism evidence="1 2">
    <name type="scientific">Capsicum baccatum</name>
    <name type="common">Peruvian pepper</name>
    <dbReference type="NCBI Taxonomy" id="33114"/>
    <lineage>
        <taxon>Eukaryota</taxon>
        <taxon>Viridiplantae</taxon>
        <taxon>Streptophyta</taxon>
        <taxon>Embryophyta</taxon>
        <taxon>Tracheophyta</taxon>
        <taxon>Spermatophyta</taxon>
        <taxon>Magnoliopsida</taxon>
        <taxon>eudicotyledons</taxon>
        <taxon>Gunneridae</taxon>
        <taxon>Pentapetalae</taxon>
        <taxon>asterids</taxon>
        <taxon>lamiids</taxon>
        <taxon>Solanales</taxon>
        <taxon>Solanaceae</taxon>
        <taxon>Solanoideae</taxon>
        <taxon>Capsiceae</taxon>
        <taxon>Capsicum</taxon>
    </lineage>
</organism>
<keyword evidence="2" id="KW-1185">Reference proteome</keyword>
<accession>A0A2G2WVU3</accession>
<reference evidence="1 2" key="1">
    <citation type="journal article" date="2017" name="Genome Biol.">
        <title>New reference genome sequences of hot pepper reveal the massive evolution of plant disease-resistance genes by retroduplication.</title>
        <authorList>
            <person name="Kim S."/>
            <person name="Park J."/>
            <person name="Yeom S.I."/>
            <person name="Kim Y.M."/>
            <person name="Seo E."/>
            <person name="Kim K.T."/>
            <person name="Kim M.S."/>
            <person name="Lee J.M."/>
            <person name="Cheong K."/>
            <person name="Shin H.S."/>
            <person name="Kim S.B."/>
            <person name="Han K."/>
            <person name="Lee J."/>
            <person name="Park M."/>
            <person name="Lee H.A."/>
            <person name="Lee H.Y."/>
            <person name="Lee Y."/>
            <person name="Oh S."/>
            <person name="Lee J.H."/>
            <person name="Choi E."/>
            <person name="Choi E."/>
            <person name="Lee S.E."/>
            <person name="Jeon J."/>
            <person name="Kim H."/>
            <person name="Choi G."/>
            <person name="Song H."/>
            <person name="Lee J."/>
            <person name="Lee S.C."/>
            <person name="Kwon J.K."/>
            <person name="Lee H.Y."/>
            <person name="Koo N."/>
            <person name="Hong Y."/>
            <person name="Kim R.W."/>
            <person name="Kang W.H."/>
            <person name="Huh J.H."/>
            <person name="Kang B.C."/>
            <person name="Yang T.J."/>
            <person name="Lee Y.H."/>
            <person name="Bennetzen J.L."/>
            <person name="Choi D."/>
        </authorList>
    </citation>
    <scope>NUCLEOTIDE SEQUENCE [LARGE SCALE GENOMIC DNA]</scope>
    <source>
        <strain evidence="2">cv. PBC81</strain>
    </source>
</reference>
<sequence>MSGKEDASAGGADGSQEPCQLANRGRIYWWSASWLSSRTSLPWPNPDIKKVGLDPNGVAKDKDILKQNGITHVFNTVWGLFALNISSLISDTRLYGSRITRQKILLAFSMMFLTTLKMSGSNMEGFFYIATEGSLGQPHWLSLSYVERRSKF</sequence>
<gene>
    <name evidence="1" type="ORF">CQW23_13487</name>
</gene>
<dbReference type="STRING" id="33114.A0A2G2WVU3"/>
<protein>
    <submittedName>
        <fullName evidence="1">Uncharacterized protein</fullName>
    </submittedName>
</protein>
<evidence type="ECO:0000313" key="2">
    <source>
        <dbReference type="Proteomes" id="UP000224567"/>
    </source>
</evidence>
<dbReference type="Proteomes" id="UP000224567">
    <property type="component" value="Unassembled WGS sequence"/>
</dbReference>
<reference evidence="2" key="2">
    <citation type="journal article" date="2017" name="J. Anim. Genet.">
        <title>Multiple reference genome sequences of hot pepper reveal the massive evolution of plant disease resistance genes by retroduplication.</title>
        <authorList>
            <person name="Kim S."/>
            <person name="Park J."/>
            <person name="Yeom S.-I."/>
            <person name="Kim Y.-M."/>
            <person name="Seo E."/>
            <person name="Kim K.-T."/>
            <person name="Kim M.-S."/>
            <person name="Lee J.M."/>
            <person name="Cheong K."/>
            <person name="Shin H.-S."/>
            <person name="Kim S.-B."/>
            <person name="Han K."/>
            <person name="Lee J."/>
            <person name="Park M."/>
            <person name="Lee H.-A."/>
            <person name="Lee H.-Y."/>
            <person name="Lee Y."/>
            <person name="Oh S."/>
            <person name="Lee J.H."/>
            <person name="Choi E."/>
            <person name="Choi E."/>
            <person name="Lee S.E."/>
            <person name="Jeon J."/>
            <person name="Kim H."/>
            <person name="Choi G."/>
            <person name="Song H."/>
            <person name="Lee J."/>
            <person name="Lee S.-C."/>
            <person name="Kwon J.-K."/>
            <person name="Lee H.-Y."/>
            <person name="Koo N."/>
            <person name="Hong Y."/>
            <person name="Kim R.W."/>
            <person name="Kang W.-H."/>
            <person name="Huh J.H."/>
            <person name="Kang B.-C."/>
            <person name="Yang T.-J."/>
            <person name="Lee Y.-H."/>
            <person name="Bennetzen J.L."/>
            <person name="Choi D."/>
        </authorList>
    </citation>
    <scope>NUCLEOTIDE SEQUENCE [LARGE SCALE GENOMIC DNA]</scope>
    <source>
        <strain evidence="2">cv. PBC81</strain>
    </source>
</reference>
<dbReference type="AlphaFoldDB" id="A0A2G2WVU3"/>
<proteinExistence type="predicted"/>
<name>A0A2G2WVU3_CAPBA</name>